<evidence type="ECO:0000313" key="3">
    <source>
        <dbReference type="Proteomes" id="UP000076959"/>
    </source>
</evidence>
<comment type="caution">
    <text evidence="2">The sequence shown here is derived from an EMBL/GenBank/DDBJ whole genome shotgun (WGS) entry which is preliminary data.</text>
</comment>
<accession>A0A176Z0J8</accession>
<evidence type="ECO:0008006" key="4">
    <source>
        <dbReference type="Google" id="ProtNLM"/>
    </source>
</evidence>
<name>A0A176Z0J8_9BRAD</name>
<feature type="signal peptide" evidence="1">
    <location>
        <begin position="1"/>
        <end position="19"/>
    </location>
</feature>
<organism evidence="2 3">
    <name type="scientific">Bradyrhizobium centrolobii</name>
    <dbReference type="NCBI Taxonomy" id="1505087"/>
    <lineage>
        <taxon>Bacteria</taxon>
        <taxon>Pseudomonadati</taxon>
        <taxon>Pseudomonadota</taxon>
        <taxon>Alphaproteobacteria</taxon>
        <taxon>Hyphomicrobiales</taxon>
        <taxon>Nitrobacteraceae</taxon>
        <taxon>Bradyrhizobium</taxon>
    </lineage>
</organism>
<protein>
    <recommendedName>
        <fullName evidence="4">DUF4189 domain-containing protein</fullName>
    </recommendedName>
</protein>
<proteinExistence type="predicted"/>
<dbReference type="AlphaFoldDB" id="A0A176Z0J8"/>
<dbReference type="Proteomes" id="UP000076959">
    <property type="component" value="Unassembled WGS sequence"/>
</dbReference>
<evidence type="ECO:0000256" key="1">
    <source>
        <dbReference type="SAM" id="SignalP"/>
    </source>
</evidence>
<gene>
    <name evidence="2" type="ORF">AYJ54_45950</name>
</gene>
<evidence type="ECO:0000313" key="2">
    <source>
        <dbReference type="EMBL" id="OAF12608.1"/>
    </source>
</evidence>
<dbReference type="EMBL" id="LUUB01000039">
    <property type="protein sequence ID" value="OAF12608.1"/>
    <property type="molecule type" value="Genomic_DNA"/>
</dbReference>
<sequence length="222" mass="24633">MKIVKFLVVFLALPGVAMAALTNAERKSQFERAMASIIAATTPTVFGFVRDTLVKDYVACKPNKGQAVELIHANYFRSCEHEDASVTGERSLEACQLRYGKPCALLAVNEEIVVEGELTARDMPRLHYAGKYDLSQIPIIRRITRQRPDVQNYDMAMEPKAMAIHPWGKLFISAGDPSLKDAQASALAKCNSDPARNGRDGGCFIYAVNNDIVIDERRMQPK</sequence>
<feature type="chain" id="PRO_5008055352" description="DUF4189 domain-containing protein" evidence="1">
    <location>
        <begin position="20"/>
        <end position="222"/>
    </location>
</feature>
<dbReference type="STRING" id="1505087.AYJ54_45950"/>
<keyword evidence="3" id="KW-1185">Reference proteome</keyword>
<reference evidence="2 3" key="1">
    <citation type="submission" date="2016-03" db="EMBL/GenBank/DDBJ databases">
        <title>Draft Genome Sequence of the Strain BR 10245 (Bradyrhizobium sp.) isolated from nodules of Centrolobium paraense.</title>
        <authorList>
            <person name="Simoes-Araujo J.L.Sr."/>
            <person name="Barauna A.C."/>
            <person name="Silva K."/>
            <person name="Zilli J.E."/>
        </authorList>
    </citation>
    <scope>NUCLEOTIDE SEQUENCE [LARGE SCALE GENOMIC DNA]</scope>
    <source>
        <strain evidence="2 3">BR 10245</strain>
    </source>
</reference>
<keyword evidence="1" id="KW-0732">Signal</keyword>